<protein>
    <submittedName>
        <fullName evidence="6">Transposase from transposon Tn916</fullName>
    </submittedName>
</protein>
<comment type="caution">
    <text evidence="6">The sequence shown here is derived from an EMBL/GenBank/DDBJ whole genome shotgun (WGS) entry which is preliminary data.</text>
</comment>
<dbReference type="GO" id="GO:0003677">
    <property type="term" value="F:DNA binding"/>
    <property type="evidence" value="ECO:0007669"/>
    <property type="project" value="UniProtKB-KW"/>
</dbReference>
<dbReference type="AlphaFoldDB" id="A0A1J5RFI0"/>
<keyword evidence="3" id="KW-0233">DNA recombination</keyword>
<accession>A0A1J5RFI0</accession>
<feature type="domain" description="Tyr recombinase" evidence="4">
    <location>
        <begin position="184"/>
        <end position="373"/>
    </location>
</feature>
<dbReference type="GO" id="GO:0006310">
    <property type="term" value="P:DNA recombination"/>
    <property type="evidence" value="ECO:0007669"/>
    <property type="project" value="UniProtKB-KW"/>
</dbReference>
<dbReference type="Gene3D" id="1.10.443.10">
    <property type="entry name" value="Intergrase catalytic core"/>
    <property type="match status" value="1"/>
</dbReference>
<dbReference type="InterPro" id="IPR044068">
    <property type="entry name" value="CB"/>
</dbReference>
<dbReference type="PANTHER" id="PTHR30349:SF64">
    <property type="entry name" value="PROPHAGE INTEGRASE INTD-RELATED"/>
    <property type="match status" value="1"/>
</dbReference>
<dbReference type="InterPro" id="IPR002104">
    <property type="entry name" value="Integrase_catalytic"/>
</dbReference>
<gene>
    <name evidence="6" type="ORF">GALL_297400</name>
</gene>
<reference evidence="6" key="1">
    <citation type="submission" date="2016-10" db="EMBL/GenBank/DDBJ databases">
        <title>Sequence of Gallionella enrichment culture.</title>
        <authorList>
            <person name="Poehlein A."/>
            <person name="Muehling M."/>
            <person name="Daniel R."/>
        </authorList>
    </citation>
    <scope>NUCLEOTIDE SEQUENCE</scope>
</reference>
<dbReference type="InterPro" id="IPR050090">
    <property type="entry name" value="Tyrosine_recombinase_XerCD"/>
</dbReference>
<evidence type="ECO:0000313" key="6">
    <source>
        <dbReference type="EMBL" id="OIQ88387.1"/>
    </source>
</evidence>
<dbReference type="InterPro" id="IPR013762">
    <property type="entry name" value="Integrase-like_cat_sf"/>
</dbReference>
<dbReference type="InterPro" id="IPR011010">
    <property type="entry name" value="DNA_brk_join_enz"/>
</dbReference>
<evidence type="ECO:0000259" key="4">
    <source>
        <dbReference type="PROSITE" id="PS51898"/>
    </source>
</evidence>
<dbReference type="Gene3D" id="1.10.150.130">
    <property type="match status" value="1"/>
</dbReference>
<evidence type="ECO:0000259" key="5">
    <source>
        <dbReference type="PROSITE" id="PS51900"/>
    </source>
</evidence>
<dbReference type="PROSITE" id="PS51898">
    <property type="entry name" value="TYR_RECOMBINASE"/>
    <property type="match status" value="1"/>
</dbReference>
<dbReference type="PANTHER" id="PTHR30349">
    <property type="entry name" value="PHAGE INTEGRASE-RELATED"/>
    <property type="match status" value="1"/>
</dbReference>
<feature type="domain" description="Core-binding (CB)" evidence="5">
    <location>
        <begin position="73"/>
        <end position="159"/>
    </location>
</feature>
<evidence type="ECO:0000256" key="2">
    <source>
        <dbReference type="ARBA" id="ARBA00023125"/>
    </source>
</evidence>
<keyword evidence="2" id="KW-0238">DNA-binding</keyword>
<dbReference type="GO" id="GO:0015074">
    <property type="term" value="P:DNA integration"/>
    <property type="evidence" value="ECO:0007669"/>
    <property type="project" value="InterPro"/>
</dbReference>
<proteinExistence type="inferred from homology"/>
<name>A0A1J5RFI0_9ZZZZ</name>
<dbReference type="SUPFAM" id="SSF56349">
    <property type="entry name" value="DNA breaking-rejoining enzymes"/>
    <property type="match status" value="1"/>
</dbReference>
<sequence>MSSQRAYCDSRGEVVGVEAYVNIPNPSGGSYLKRKKVFRFDAYGGKRAARGAASEWEAEQRRLLRTGEYIDPTVQRVTLAQYWAQNCDVILDGLRPNVRRNYVTSMRVVIGPVLGHVTLADLKPSHLDALKREMRSRGMAPSTCNGVINALSRILAYGVRDRRIPRNFCRDDGVRLRVPKPMAGDRTTLTPTQVEDLAAAIDAVRLGYGNPVRVAFYTGVRAEELWALQAGDVDLDARRITVRRAWTGTDENGRVMGLPKSGSGRLVPILTPVRDLLARLVEGLDPEEWLFVGERGNALWHGNYRQRITWTKVVADQGFPGLRFHELRHSCASWLAESGVPLTAVQAILGHSDARVTQLYIHTPDRLLDEAIRATEGTNERKAS</sequence>
<comment type="similarity">
    <text evidence="1">Belongs to the 'phage' integrase family.</text>
</comment>
<dbReference type="Pfam" id="PF00589">
    <property type="entry name" value="Phage_integrase"/>
    <property type="match status" value="1"/>
</dbReference>
<dbReference type="CDD" id="cd01189">
    <property type="entry name" value="INT_ICEBs1_C_like"/>
    <property type="match status" value="1"/>
</dbReference>
<evidence type="ECO:0000256" key="1">
    <source>
        <dbReference type="ARBA" id="ARBA00008857"/>
    </source>
</evidence>
<dbReference type="InterPro" id="IPR010998">
    <property type="entry name" value="Integrase_recombinase_N"/>
</dbReference>
<dbReference type="PROSITE" id="PS51900">
    <property type="entry name" value="CB"/>
    <property type="match status" value="1"/>
</dbReference>
<dbReference type="EMBL" id="MLJW01000374">
    <property type="protein sequence ID" value="OIQ88387.1"/>
    <property type="molecule type" value="Genomic_DNA"/>
</dbReference>
<evidence type="ECO:0000256" key="3">
    <source>
        <dbReference type="ARBA" id="ARBA00023172"/>
    </source>
</evidence>
<organism evidence="6">
    <name type="scientific">mine drainage metagenome</name>
    <dbReference type="NCBI Taxonomy" id="410659"/>
    <lineage>
        <taxon>unclassified sequences</taxon>
        <taxon>metagenomes</taxon>
        <taxon>ecological metagenomes</taxon>
    </lineage>
</organism>